<sequence length="73" mass="8409">MPEQRSQIWVNLGQMDGVFIKKKHPALFYLCTLHLSCAHFTETSPIALSLRPFFPNCFLVLAHLLLTQIIKIK</sequence>
<organism evidence="1">
    <name type="scientific">Anguilla anguilla</name>
    <name type="common">European freshwater eel</name>
    <name type="synonym">Muraena anguilla</name>
    <dbReference type="NCBI Taxonomy" id="7936"/>
    <lineage>
        <taxon>Eukaryota</taxon>
        <taxon>Metazoa</taxon>
        <taxon>Chordata</taxon>
        <taxon>Craniata</taxon>
        <taxon>Vertebrata</taxon>
        <taxon>Euteleostomi</taxon>
        <taxon>Actinopterygii</taxon>
        <taxon>Neopterygii</taxon>
        <taxon>Teleostei</taxon>
        <taxon>Anguilliformes</taxon>
        <taxon>Anguillidae</taxon>
        <taxon>Anguilla</taxon>
    </lineage>
</organism>
<reference evidence="1" key="2">
    <citation type="journal article" date="2015" name="Fish Shellfish Immunol.">
        <title>Early steps in the European eel (Anguilla anguilla)-Vibrio vulnificus interaction in the gills: Role of the RtxA13 toxin.</title>
        <authorList>
            <person name="Callol A."/>
            <person name="Pajuelo D."/>
            <person name="Ebbesson L."/>
            <person name="Teles M."/>
            <person name="MacKenzie S."/>
            <person name="Amaro C."/>
        </authorList>
    </citation>
    <scope>NUCLEOTIDE SEQUENCE</scope>
</reference>
<protein>
    <submittedName>
        <fullName evidence="1">Uncharacterized protein</fullName>
    </submittedName>
</protein>
<name>A0A0E9QY09_ANGAN</name>
<accession>A0A0E9QY09</accession>
<proteinExistence type="predicted"/>
<evidence type="ECO:0000313" key="1">
    <source>
        <dbReference type="EMBL" id="JAH21806.1"/>
    </source>
</evidence>
<dbReference type="AlphaFoldDB" id="A0A0E9QY09"/>
<dbReference type="EMBL" id="GBXM01086771">
    <property type="protein sequence ID" value="JAH21806.1"/>
    <property type="molecule type" value="Transcribed_RNA"/>
</dbReference>
<reference evidence="1" key="1">
    <citation type="submission" date="2014-11" db="EMBL/GenBank/DDBJ databases">
        <authorList>
            <person name="Amaro Gonzalez C."/>
        </authorList>
    </citation>
    <scope>NUCLEOTIDE SEQUENCE</scope>
</reference>